<dbReference type="EMBL" id="KV454208">
    <property type="protein sequence ID" value="ODQ62129.1"/>
    <property type="molecule type" value="Genomic_DNA"/>
</dbReference>
<dbReference type="STRING" id="683960.A0A1E3P9N6"/>
<gene>
    <name evidence="2" type="ORF">WICANDRAFT_13511</name>
</gene>
<protein>
    <recommendedName>
        <fullName evidence="1">AB hydrolase-1 domain-containing protein</fullName>
    </recommendedName>
</protein>
<dbReference type="Gene3D" id="3.40.50.1820">
    <property type="entry name" value="alpha/beta hydrolase"/>
    <property type="match status" value="1"/>
</dbReference>
<dbReference type="SUPFAM" id="SSF53474">
    <property type="entry name" value="alpha/beta-Hydrolases"/>
    <property type="match status" value="1"/>
</dbReference>
<dbReference type="Proteomes" id="UP000094112">
    <property type="component" value="Unassembled WGS sequence"/>
</dbReference>
<feature type="domain" description="AB hydrolase-1" evidence="1">
    <location>
        <begin position="46"/>
        <end position="271"/>
    </location>
</feature>
<dbReference type="InterPro" id="IPR029058">
    <property type="entry name" value="AB_hydrolase_fold"/>
</dbReference>
<sequence>KVVEAEFPRMTINSTIPTGISLAVVFDHYRIRRGWKSQNRKPVNLFFMSGTGMTKAIWQYHIKRLFQYSEEHEDLPWQLNNVIAVDLVNHGESAVENTGRLGFVVDWREGAHDLIQVAKSLRLQGTNVVVGHSMGGFQALHASTLAPLMFQHAVVIEPVIYGDPESSARLDRMIPSLNKVIKSRFKNEQEFDHFFKNQSIFKNFNSEILDDFIESEKLVHRDGTVSAKTSKEQQLICYMNASSAVRLWREILSNVTIPVIHVIGSAATWNPPQSVKEVRQLLKHVKGVDIEGGLHLVNCEKPDTIVDIL</sequence>
<dbReference type="OrthoDB" id="94039at2759"/>
<evidence type="ECO:0000313" key="2">
    <source>
        <dbReference type="EMBL" id="ODQ62129.1"/>
    </source>
</evidence>
<dbReference type="GeneID" id="30197822"/>
<dbReference type="Pfam" id="PF12697">
    <property type="entry name" value="Abhydrolase_6"/>
    <property type="match status" value="1"/>
</dbReference>
<dbReference type="RefSeq" id="XP_019041336.1">
    <property type="nucleotide sequence ID" value="XM_019180576.1"/>
</dbReference>
<feature type="non-terminal residue" evidence="2">
    <location>
        <position position="1"/>
    </location>
</feature>
<dbReference type="PANTHER" id="PTHR43194">
    <property type="entry name" value="HYDROLASE ALPHA/BETA FOLD FAMILY"/>
    <property type="match status" value="1"/>
</dbReference>
<dbReference type="InterPro" id="IPR000073">
    <property type="entry name" value="AB_hydrolase_1"/>
</dbReference>
<feature type="non-terminal residue" evidence="2">
    <location>
        <position position="309"/>
    </location>
</feature>
<proteinExistence type="predicted"/>
<reference evidence="2 3" key="1">
    <citation type="journal article" date="2016" name="Proc. Natl. Acad. Sci. U.S.A.">
        <title>Comparative genomics of biotechnologically important yeasts.</title>
        <authorList>
            <person name="Riley R."/>
            <person name="Haridas S."/>
            <person name="Wolfe K.H."/>
            <person name="Lopes M.R."/>
            <person name="Hittinger C.T."/>
            <person name="Goeker M."/>
            <person name="Salamov A.A."/>
            <person name="Wisecaver J.H."/>
            <person name="Long T.M."/>
            <person name="Calvey C.H."/>
            <person name="Aerts A.L."/>
            <person name="Barry K.W."/>
            <person name="Choi C."/>
            <person name="Clum A."/>
            <person name="Coughlan A.Y."/>
            <person name="Deshpande S."/>
            <person name="Douglass A.P."/>
            <person name="Hanson S.J."/>
            <person name="Klenk H.-P."/>
            <person name="LaButti K.M."/>
            <person name="Lapidus A."/>
            <person name="Lindquist E.A."/>
            <person name="Lipzen A.M."/>
            <person name="Meier-Kolthoff J.P."/>
            <person name="Ohm R.A."/>
            <person name="Otillar R.P."/>
            <person name="Pangilinan J.L."/>
            <person name="Peng Y."/>
            <person name="Rokas A."/>
            <person name="Rosa C.A."/>
            <person name="Scheuner C."/>
            <person name="Sibirny A.A."/>
            <person name="Slot J.C."/>
            <person name="Stielow J.B."/>
            <person name="Sun H."/>
            <person name="Kurtzman C.P."/>
            <person name="Blackwell M."/>
            <person name="Grigoriev I.V."/>
            <person name="Jeffries T.W."/>
        </authorList>
    </citation>
    <scope>NUCLEOTIDE SEQUENCE [LARGE SCALE GENOMIC DNA]</scope>
    <source>
        <strain evidence="3">ATCC 58044 / CBS 1984 / NCYC 433 / NRRL Y-366-8</strain>
    </source>
</reference>
<keyword evidence="3" id="KW-1185">Reference proteome</keyword>
<organism evidence="2 3">
    <name type="scientific">Wickerhamomyces anomalus (strain ATCC 58044 / CBS 1984 / NCYC 433 / NRRL Y-366-8)</name>
    <name type="common">Yeast</name>
    <name type="synonym">Hansenula anomala</name>
    <dbReference type="NCBI Taxonomy" id="683960"/>
    <lineage>
        <taxon>Eukaryota</taxon>
        <taxon>Fungi</taxon>
        <taxon>Dikarya</taxon>
        <taxon>Ascomycota</taxon>
        <taxon>Saccharomycotina</taxon>
        <taxon>Saccharomycetes</taxon>
        <taxon>Phaffomycetales</taxon>
        <taxon>Wickerhamomycetaceae</taxon>
        <taxon>Wickerhamomyces</taxon>
    </lineage>
</organism>
<dbReference type="PANTHER" id="PTHR43194:SF2">
    <property type="entry name" value="PEROXISOMAL MEMBRANE PROTEIN LPX1"/>
    <property type="match status" value="1"/>
</dbReference>
<accession>A0A1E3P9N6</accession>
<dbReference type="InterPro" id="IPR050228">
    <property type="entry name" value="Carboxylesterase_BioH"/>
</dbReference>
<evidence type="ECO:0000259" key="1">
    <source>
        <dbReference type="Pfam" id="PF12697"/>
    </source>
</evidence>
<evidence type="ECO:0000313" key="3">
    <source>
        <dbReference type="Proteomes" id="UP000094112"/>
    </source>
</evidence>
<dbReference type="AlphaFoldDB" id="A0A1E3P9N6"/>
<name>A0A1E3P9N6_WICAA</name>